<keyword evidence="3" id="KW-1185">Reference proteome</keyword>
<dbReference type="InterPro" id="IPR021698">
    <property type="entry name" value="DUF3280"/>
</dbReference>
<name>A0ABT1THD4_9GAMM</name>
<evidence type="ECO:0000313" key="3">
    <source>
        <dbReference type="Proteomes" id="UP001524499"/>
    </source>
</evidence>
<comment type="caution">
    <text evidence="2">The sequence shown here is derived from an EMBL/GenBank/DDBJ whole genome shotgun (WGS) entry which is preliminary data.</text>
</comment>
<protein>
    <submittedName>
        <fullName evidence="2">DUF2380 domain-containing protein</fullName>
    </submittedName>
</protein>
<dbReference type="EMBL" id="JANIBJ010000021">
    <property type="protein sequence ID" value="MCQ8104870.1"/>
    <property type="molecule type" value="Genomic_DNA"/>
</dbReference>
<reference evidence="2 3" key="1">
    <citation type="submission" date="2022-07" db="EMBL/GenBank/DDBJ databases">
        <title>Methylomonas rivi sp. nov., Methylomonas rosea sp. nov., Methylomonas aureus sp. nov. and Methylomonas subterranea sp. nov., four novel methanotrophs isolated from a freshwater creek and the deep terrestrial subsurface.</title>
        <authorList>
            <person name="Abin C."/>
            <person name="Sankaranarayanan K."/>
            <person name="Garner C."/>
            <person name="Sindelar R."/>
            <person name="Kotary K."/>
            <person name="Garner R."/>
            <person name="Barclay S."/>
            <person name="Lawson P."/>
            <person name="Krumholz L."/>
        </authorList>
    </citation>
    <scope>NUCLEOTIDE SEQUENCE [LARGE SCALE GENOMIC DNA]</scope>
    <source>
        <strain evidence="2 3">SURF-2</strain>
    </source>
</reference>
<feature type="signal peptide" evidence="1">
    <location>
        <begin position="1"/>
        <end position="20"/>
    </location>
</feature>
<proteinExistence type="predicted"/>
<accession>A0ABT1THD4</accession>
<dbReference type="RefSeq" id="WP_256602688.1">
    <property type="nucleotide sequence ID" value="NZ_JANIBJ010000021.1"/>
</dbReference>
<evidence type="ECO:0000313" key="2">
    <source>
        <dbReference type="EMBL" id="MCQ8104870.1"/>
    </source>
</evidence>
<dbReference type="Proteomes" id="UP001524499">
    <property type="component" value="Unassembled WGS sequence"/>
</dbReference>
<dbReference type="Pfam" id="PF11684">
    <property type="entry name" value="DUF3280"/>
    <property type="match status" value="1"/>
</dbReference>
<keyword evidence="1" id="KW-0732">Signal</keyword>
<gene>
    <name evidence="2" type="ORF">NP590_12205</name>
</gene>
<organism evidence="2 3">
    <name type="scientific">Methylomonas subterranea</name>
    <dbReference type="NCBI Taxonomy" id="2952225"/>
    <lineage>
        <taxon>Bacteria</taxon>
        <taxon>Pseudomonadati</taxon>
        <taxon>Pseudomonadota</taxon>
        <taxon>Gammaproteobacteria</taxon>
        <taxon>Methylococcales</taxon>
        <taxon>Methylococcaceae</taxon>
        <taxon>Methylomonas</taxon>
    </lineage>
</organism>
<evidence type="ECO:0000256" key="1">
    <source>
        <dbReference type="SAM" id="SignalP"/>
    </source>
</evidence>
<feature type="chain" id="PRO_5046074390" evidence="1">
    <location>
        <begin position="21"/>
        <end position="175"/>
    </location>
</feature>
<sequence length="175" mass="18781">MMKRLCAALLCGLICPSLPAETRIAILDFELKDLTLAPGIPAELERTAAIRPLLTEELASAGYSIVSIPPSVQQAANAGAGYLFDHADAAADLGRQFEADFVLVGRLHKPSFLFAYLMGHLVRVADRRLIGNFITESKGPGKQLVVKAVETLADKIDGALENRYSPPPPGSSKIR</sequence>